<keyword evidence="4" id="KW-1185">Reference proteome</keyword>
<dbReference type="Gene3D" id="3.40.50.300">
    <property type="entry name" value="P-loop containing nucleotide triphosphate hydrolases"/>
    <property type="match status" value="1"/>
</dbReference>
<dbReference type="InterPro" id="IPR027417">
    <property type="entry name" value="P-loop_NTPase"/>
</dbReference>
<feature type="domain" description="Novel STAND NTPase 1" evidence="2">
    <location>
        <begin position="13"/>
        <end position="243"/>
    </location>
</feature>
<name>A0ABS3RKV6_9ACTN</name>
<protein>
    <recommendedName>
        <fullName evidence="2">Novel STAND NTPase 1 domain-containing protein</fullName>
    </recommendedName>
</protein>
<reference evidence="3 4" key="1">
    <citation type="submission" date="2021-03" db="EMBL/GenBank/DDBJ databases">
        <title>Actinomadura violae sp. nov., isolated from lichen in Thailand.</title>
        <authorList>
            <person name="Kanchanasin P."/>
            <person name="Saeng-In P."/>
            <person name="Phongsopitanun W."/>
            <person name="Yuki M."/>
            <person name="Kudo T."/>
            <person name="Ohkuma M."/>
            <person name="Tanasupawat S."/>
        </authorList>
    </citation>
    <scope>NUCLEOTIDE SEQUENCE [LARGE SCALE GENOMIC DNA]</scope>
    <source>
        <strain evidence="3 4">LCR2-06</strain>
    </source>
</reference>
<dbReference type="RefSeq" id="WP_208236920.1">
    <property type="nucleotide sequence ID" value="NZ_JAGEPF010000002.1"/>
</dbReference>
<evidence type="ECO:0000313" key="4">
    <source>
        <dbReference type="Proteomes" id="UP000680206"/>
    </source>
</evidence>
<dbReference type="Proteomes" id="UP000680206">
    <property type="component" value="Unassembled WGS sequence"/>
</dbReference>
<evidence type="ECO:0000259" key="2">
    <source>
        <dbReference type="Pfam" id="PF20703"/>
    </source>
</evidence>
<dbReference type="SUPFAM" id="SSF48452">
    <property type="entry name" value="TPR-like"/>
    <property type="match status" value="1"/>
</dbReference>
<dbReference type="SUPFAM" id="SSF52540">
    <property type="entry name" value="P-loop containing nucleoside triphosphate hydrolases"/>
    <property type="match status" value="1"/>
</dbReference>
<gene>
    <name evidence="3" type="ORF">J4709_03870</name>
</gene>
<evidence type="ECO:0000256" key="1">
    <source>
        <dbReference type="SAM" id="MobiDB-lite"/>
    </source>
</evidence>
<accession>A0ABS3RKV6</accession>
<proteinExistence type="predicted"/>
<dbReference type="InterPro" id="IPR011990">
    <property type="entry name" value="TPR-like_helical_dom_sf"/>
</dbReference>
<comment type="caution">
    <text evidence="3">The sequence shown here is derived from an EMBL/GenBank/DDBJ whole genome shotgun (WGS) entry which is preliminary data.</text>
</comment>
<organism evidence="3 4">
    <name type="scientific">Actinomadura violacea</name>
    <dbReference type="NCBI Taxonomy" id="2819934"/>
    <lineage>
        <taxon>Bacteria</taxon>
        <taxon>Bacillati</taxon>
        <taxon>Actinomycetota</taxon>
        <taxon>Actinomycetes</taxon>
        <taxon>Streptosporangiales</taxon>
        <taxon>Thermomonosporaceae</taxon>
        <taxon>Actinomadura</taxon>
    </lineage>
</organism>
<dbReference type="InterPro" id="IPR049052">
    <property type="entry name" value="nSTAND1"/>
</dbReference>
<sequence>MMVTRSSLGSPGPHAGARALDETDKDVFRGRTAETREVLGKWAKNRITVLHGGAGVGKTSLLRAGAVPLLRDQGANVLPVANVAYRPSFPVAALPEHNHFRIAVLASWYTRASPVQISEQPIGTFLRRHRRMDRFGAQLPTLAAIDGAEALLRSSTWHERHRREFLDDLTTVMKEEPGLHLLLAVRDDSLDEALELAGRLGHESPATCSLDPMTPEAALEAAYALLSASGRCDSDLAEALVLELRTVRTAGGVQTTSRVEPALLQLVCARLLEDLPADAAMSAGRLHGEVNRALGEYCAHGLATIAADQSLRPANVQSWFRAVFGGPWGRAGVSETRLYDDVPRAVVDAVQDGHLIRARLRDKARFYQLQHPRLIEPIGRLDGGAVPIRRPGPSIRLDQAHRALLDGDPELARRHTEAAVRACGEGDLKVLAAATTFLGDIAYEQGETKNAVLRYREAAAICEAIPDNAAVGWILAGIGRILLGGDAGEAVRQLQAAASRLPHELSIQTALGQALWRSGRTRAARAVFEDVLGHDSRNREALIAKRALTGTS</sequence>
<feature type="region of interest" description="Disordered" evidence="1">
    <location>
        <begin position="1"/>
        <end position="23"/>
    </location>
</feature>
<dbReference type="Gene3D" id="1.25.40.10">
    <property type="entry name" value="Tetratricopeptide repeat domain"/>
    <property type="match status" value="1"/>
</dbReference>
<dbReference type="Pfam" id="PF20703">
    <property type="entry name" value="nSTAND1"/>
    <property type="match status" value="1"/>
</dbReference>
<dbReference type="EMBL" id="JAGEPF010000002">
    <property type="protein sequence ID" value="MBO2456729.1"/>
    <property type="molecule type" value="Genomic_DNA"/>
</dbReference>
<evidence type="ECO:0000313" key="3">
    <source>
        <dbReference type="EMBL" id="MBO2456729.1"/>
    </source>
</evidence>